<evidence type="ECO:0000313" key="2">
    <source>
        <dbReference type="Proteomes" id="UP000316628"/>
    </source>
</evidence>
<gene>
    <name evidence="1" type="ORF">FHX81_0192</name>
</gene>
<dbReference type="RefSeq" id="WP_141974761.1">
    <property type="nucleotide sequence ID" value="NZ_VFPP01000001.1"/>
</dbReference>
<comment type="caution">
    <text evidence="1">The sequence shown here is derived from an EMBL/GenBank/DDBJ whole genome shotgun (WGS) entry which is preliminary data.</text>
</comment>
<proteinExistence type="predicted"/>
<dbReference type="OrthoDB" id="8225825at2"/>
<evidence type="ECO:0000313" key="1">
    <source>
        <dbReference type="EMBL" id="TQM77945.1"/>
    </source>
</evidence>
<reference evidence="1 2" key="1">
    <citation type="submission" date="2019-06" db="EMBL/GenBank/DDBJ databases">
        <title>Sequencing the genomes of 1000 actinobacteria strains.</title>
        <authorList>
            <person name="Klenk H.-P."/>
        </authorList>
    </citation>
    <scope>NUCLEOTIDE SEQUENCE [LARGE SCALE GENOMIC DNA]</scope>
    <source>
        <strain evidence="1 2">DSM 45456</strain>
    </source>
</reference>
<name>A0A543J524_9PSEU</name>
<protein>
    <submittedName>
        <fullName evidence="1">Uncharacterized protein</fullName>
    </submittedName>
</protein>
<dbReference type="AlphaFoldDB" id="A0A543J524"/>
<keyword evidence="2" id="KW-1185">Reference proteome</keyword>
<dbReference type="EMBL" id="VFPP01000001">
    <property type="protein sequence ID" value="TQM77945.1"/>
    <property type="molecule type" value="Genomic_DNA"/>
</dbReference>
<sequence length="108" mass="11640">MVLFGNQPVQARIALRERLEELRDGPVDGAWVVHLRTHCLALCAALDELGREHRIVSEAPAREVDGVAALGDFTHEEREIADLLSASTGRLGDADAALITRATTVTDG</sequence>
<accession>A0A543J524</accession>
<dbReference type="Proteomes" id="UP000316628">
    <property type="component" value="Unassembled WGS sequence"/>
</dbReference>
<organism evidence="1 2">
    <name type="scientific">Saccharothrix saharensis</name>
    <dbReference type="NCBI Taxonomy" id="571190"/>
    <lineage>
        <taxon>Bacteria</taxon>
        <taxon>Bacillati</taxon>
        <taxon>Actinomycetota</taxon>
        <taxon>Actinomycetes</taxon>
        <taxon>Pseudonocardiales</taxon>
        <taxon>Pseudonocardiaceae</taxon>
        <taxon>Saccharothrix</taxon>
    </lineage>
</organism>